<organism evidence="2 3">
    <name type="scientific">Microdochium trichocladiopsis</name>
    <dbReference type="NCBI Taxonomy" id="1682393"/>
    <lineage>
        <taxon>Eukaryota</taxon>
        <taxon>Fungi</taxon>
        <taxon>Dikarya</taxon>
        <taxon>Ascomycota</taxon>
        <taxon>Pezizomycotina</taxon>
        <taxon>Sordariomycetes</taxon>
        <taxon>Xylariomycetidae</taxon>
        <taxon>Xylariales</taxon>
        <taxon>Microdochiaceae</taxon>
        <taxon>Microdochium</taxon>
    </lineage>
</organism>
<keyword evidence="3" id="KW-1185">Reference proteome</keyword>
<proteinExistence type="predicted"/>
<dbReference type="RefSeq" id="XP_046009677.1">
    <property type="nucleotide sequence ID" value="XM_046148628.1"/>
</dbReference>
<keyword evidence="1" id="KW-1133">Transmembrane helix</keyword>
<reference evidence="2" key="1">
    <citation type="journal article" date="2021" name="Nat. Commun.">
        <title>Genetic determinants of endophytism in the Arabidopsis root mycobiome.</title>
        <authorList>
            <person name="Mesny F."/>
            <person name="Miyauchi S."/>
            <person name="Thiergart T."/>
            <person name="Pickel B."/>
            <person name="Atanasova L."/>
            <person name="Karlsson M."/>
            <person name="Huettel B."/>
            <person name="Barry K.W."/>
            <person name="Haridas S."/>
            <person name="Chen C."/>
            <person name="Bauer D."/>
            <person name="Andreopoulos W."/>
            <person name="Pangilinan J."/>
            <person name="LaButti K."/>
            <person name="Riley R."/>
            <person name="Lipzen A."/>
            <person name="Clum A."/>
            <person name="Drula E."/>
            <person name="Henrissat B."/>
            <person name="Kohler A."/>
            <person name="Grigoriev I.V."/>
            <person name="Martin F.M."/>
            <person name="Hacquard S."/>
        </authorList>
    </citation>
    <scope>NUCLEOTIDE SEQUENCE</scope>
    <source>
        <strain evidence="2">MPI-CAGE-CH-0230</strain>
    </source>
</reference>
<accession>A0A9P8XZA3</accession>
<gene>
    <name evidence="2" type="ORF">B0I36DRAFT_158852</name>
</gene>
<protein>
    <submittedName>
        <fullName evidence="2">Uncharacterized protein</fullName>
    </submittedName>
</protein>
<dbReference type="EMBL" id="JAGTJQ010000008">
    <property type="protein sequence ID" value="KAH7026460.1"/>
    <property type="molecule type" value="Genomic_DNA"/>
</dbReference>
<evidence type="ECO:0000256" key="1">
    <source>
        <dbReference type="SAM" id="Phobius"/>
    </source>
</evidence>
<comment type="caution">
    <text evidence="2">The sequence shown here is derived from an EMBL/GenBank/DDBJ whole genome shotgun (WGS) entry which is preliminary data.</text>
</comment>
<keyword evidence="1" id="KW-0472">Membrane</keyword>
<evidence type="ECO:0000313" key="2">
    <source>
        <dbReference type="EMBL" id="KAH7026460.1"/>
    </source>
</evidence>
<name>A0A9P8XZA3_9PEZI</name>
<evidence type="ECO:0000313" key="3">
    <source>
        <dbReference type="Proteomes" id="UP000756346"/>
    </source>
</evidence>
<dbReference type="Proteomes" id="UP000756346">
    <property type="component" value="Unassembled WGS sequence"/>
</dbReference>
<feature type="transmembrane region" description="Helical" evidence="1">
    <location>
        <begin position="94"/>
        <end position="111"/>
    </location>
</feature>
<dbReference type="GeneID" id="70178174"/>
<dbReference type="AlphaFoldDB" id="A0A9P8XZA3"/>
<keyword evidence="1" id="KW-0812">Transmembrane</keyword>
<sequence>MFGWETAKRSAVGEPPFILKENEPPSLLHLSRVERAHQMHDKGTWLEEPLCKVQIQREGTKRRKFASKLLGQSFMLVVVHDWSCTGGPSMCCSGLLVLIVVLLAGMPVFLAKQTCHLLPIAWSNVQQETSAGQRQRPRRRLTRRAMPGCCWCLQGEEERAGRQSIPGGCRRKRRAPQGTCLPHLATMHWQPSQHLLALPPHNNTCRCHGQASVPRHCRSCVFVLALLSNVICTRPRALPRTAFATTGRVLDMAITCTQVGVTASRAPASPTCHLL</sequence>